<name>A0A1G5E6C4_9RHOB</name>
<sequence length="130" mass="14136">MESYDLSGRCLCGAVTLRARRGSDVLRACHCGQCRRWSGHVWAAVGVLDLDVNGPLRWFRSSETAERAFCTECGSALAWRKIGGDETDISAGCLDAPTGMVLEGHIFVADKGDYYPIADGLPQWPQEAEA</sequence>
<dbReference type="Gene3D" id="3.90.1590.10">
    <property type="entry name" value="glutathione-dependent formaldehyde- activating enzyme (gfa)"/>
    <property type="match status" value="1"/>
</dbReference>
<dbReference type="AlphaFoldDB" id="A0A1G5E6C4"/>
<dbReference type="PANTHER" id="PTHR33337">
    <property type="entry name" value="GFA DOMAIN-CONTAINING PROTEIN"/>
    <property type="match status" value="1"/>
</dbReference>
<keyword evidence="2" id="KW-0479">Metal-binding</keyword>
<dbReference type="GO" id="GO:0046872">
    <property type="term" value="F:metal ion binding"/>
    <property type="evidence" value="ECO:0007669"/>
    <property type="project" value="UniProtKB-KW"/>
</dbReference>
<evidence type="ECO:0000256" key="4">
    <source>
        <dbReference type="ARBA" id="ARBA00023239"/>
    </source>
</evidence>
<dbReference type="STRING" id="336292.SAMN05660710_00963"/>
<keyword evidence="3" id="KW-0862">Zinc</keyword>
<evidence type="ECO:0000256" key="3">
    <source>
        <dbReference type="ARBA" id="ARBA00022833"/>
    </source>
</evidence>
<evidence type="ECO:0000313" key="7">
    <source>
        <dbReference type="Proteomes" id="UP000199502"/>
    </source>
</evidence>
<dbReference type="SUPFAM" id="SSF51316">
    <property type="entry name" value="Mss4-like"/>
    <property type="match status" value="1"/>
</dbReference>
<keyword evidence="7" id="KW-1185">Reference proteome</keyword>
<dbReference type="EMBL" id="FMVT01000003">
    <property type="protein sequence ID" value="SCY22502.1"/>
    <property type="molecule type" value="Genomic_DNA"/>
</dbReference>
<proteinExistence type="inferred from homology"/>
<dbReference type="PANTHER" id="PTHR33337:SF40">
    <property type="entry name" value="CENP-V_GFA DOMAIN-CONTAINING PROTEIN-RELATED"/>
    <property type="match status" value="1"/>
</dbReference>
<evidence type="ECO:0000313" key="6">
    <source>
        <dbReference type="EMBL" id="SCY22502.1"/>
    </source>
</evidence>
<accession>A0A1G5E6C4</accession>
<dbReference type="Pfam" id="PF04828">
    <property type="entry name" value="GFA"/>
    <property type="match status" value="1"/>
</dbReference>
<evidence type="ECO:0000259" key="5">
    <source>
        <dbReference type="Pfam" id="PF04828"/>
    </source>
</evidence>
<evidence type="ECO:0000256" key="1">
    <source>
        <dbReference type="ARBA" id="ARBA00005495"/>
    </source>
</evidence>
<dbReference type="Proteomes" id="UP000199502">
    <property type="component" value="Unassembled WGS sequence"/>
</dbReference>
<gene>
    <name evidence="6" type="ORF">SAMN05660710_00963</name>
</gene>
<reference evidence="6 7" key="1">
    <citation type="submission" date="2016-10" db="EMBL/GenBank/DDBJ databases">
        <authorList>
            <person name="de Groot N.N."/>
        </authorList>
    </citation>
    <scope>NUCLEOTIDE SEQUENCE [LARGE SCALE GENOMIC DNA]</scope>
    <source>
        <strain evidence="6 7">CGMCC 1.8925</strain>
    </source>
</reference>
<feature type="domain" description="CENP-V/GFA" evidence="5">
    <location>
        <begin position="6"/>
        <end position="109"/>
    </location>
</feature>
<protein>
    <submittedName>
        <fullName evidence="6">Uncharacterized conserved protein</fullName>
    </submittedName>
</protein>
<dbReference type="InterPro" id="IPR011057">
    <property type="entry name" value="Mss4-like_sf"/>
</dbReference>
<keyword evidence="4" id="KW-0456">Lyase</keyword>
<dbReference type="InterPro" id="IPR006913">
    <property type="entry name" value="CENP-V/GFA"/>
</dbReference>
<evidence type="ECO:0000256" key="2">
    <source>
        <dbReference type="ARBA" id="ARBA00022723"/>
    </source>
</evidence>
<dbReference type="GO" id="GO:0016846">
    <property type="term" value="F:carbon-sulfur lyase activity"/>
    <property type="evidence" value="ECO:0007669"/>
    <property type="project" value="InterPro"/>
</dbReference>
<comment type="similarity">
    <text evidence="1">Belongs to the Gfa family.</text>
</comment>
<organism evidence="6 7">
    <name type="scientific">Paracoccus tibetensis</name>
    <dbReference type="NCBI Taxonomy" id="336292"/>
    <lineage>
        <taxon>Bacteria</taxon>
        <taxon>Pseudomonadati</taxon>
        <taxon>Pseudomonadota</taxon>
        <taxon>Alphaproteobacteria</taxon>
        <taxon>Rhodobacterales</taxon>
        <taxon>Paracoccaceae</taxon>
        <taxon>Paracoccus</taxon>
    </lineage>
</organism>